<organism evidence="4 5">
    <name type="scientific">Corynebacterium glyciniphilum AJ 3170</name>
    <dbReference type="NCBI Taxonomy" id="1404245"/>
    <lineage>
        <taxon>Bacteria</taxon>
        <taxon>Bacillati</taxon>
        <taxon>Actinomycetota</taxon>
        <taxon>Actinomycetes</taxon>
        <taxon>Mycobacteriales</taxon>
        <taxon>Corynebacteriaceae</taxon>
        <taxon>Corynebacterium</taxon>
    </lineage>
</organism>
<dbReference type="GO" id="GO:0005829">
    <property type="term" value="C:cytosol"/>
    <property type="evidence" value="ECO:0007669"/>
    <property type="project" value="TreeGrafter"/>
</dbReference>
<evidence type="ECO:0000256" key="1">
    <source>
        <dbReference type="ARBA" id="ARBA00022801"/>
    </source>
</evidence>
<dbReference type="STRING" id="1404245.CGLY_10955"/>
<evidence type="ECO:0000313" key="4">
    <source>
        <dbReference type="EMBL" id="AHW64636.1"/>
    </source>
</evidence>
<dbReference type="GO" id="GO:0006152">
    <property type="term" value="P:purine nucleoside catabolic process"/>
    <property type="evidence" value="ECO:0007669"/>
    <property type="project" value="TreeGrafter"/>
</dbReference>
<name>X5EDD8_9CORY</name>
<dbReference type="PANTHER" id="PTHR12304">
    <property type="entry name" value="INOSINE-URIDINE PREFERRING NUCLEOSIDE HYDROLASE"/>
    <property type="match status" value="1"/>
</dbReference>
<dbReference type="InterPro" id="IPR023186">
    <property type="entry name" value="IUNH"/>
</dbReference>
<keyword evidence="2 4" id="KW-0326">Glycosidase</keyword>
<dbReference type="HOGENOM" id="CLU_036838_2_1_11"/>
<sequence length="333" mass="34711">MEMSTVTESTEPRIPVFLDCDTGIDDALALGYLLATPTVALVGVGSVHGNLDAPGGAENTLRLLEMTGHDDIPVAVGASDPLVGSFFGGAVRVHGEDGVGGTRETVLPATSASVADVDAVDLLLRLSCEHEGQLRILAVGPLTNLALALRRDPGIVDRVAEVTVMGGAAMVPGNITPVAEANIGHDPEAAQEVLSASWPVTLVPLDTTMVNTFETTDIESLQHSSTPVVAAIGQMLDYYADFYQGVFGRRCCALHDPLAAAIAVGEVELIRAPRVPVEVDTTTGPGRGQTVCDLRHQRAAGSEGVDVDGANVRVVLQSADGFPQVLRQRLLSL</sequence>
<reference evidence="4 5" key="1">
    <citation type="journal article" date="2015" name="Int. J. Syst. Evol. Microbiol.">
        <title>Revisiting Corynebacterium glyciniphilum (ex Kubota et al., 1972) sp. nov., nom. rev., isolated from putrefied banana.</title>
        <authorList>
            <person name="Al-Dilaimi A."/>
            <person name="Bednarz H."/>
            <person name="Lomker A."/>
            <person name="Niehaus K."/>
            <person name="Kalinowski J."/>
            <person name="Ruckert C."/>
        </authorList>
    </citation>
    <scope>NUCLEOTIDE SEQUENCE [LARGE SCALE GENOMIC DNA]</scope>
    <source>
        <strain evidence="4">AJ 3170</strain>
    </source>
</reference>
<dbReference type="EMBL" id="CP006842">
    <property type="protein sequence ID" value="AHW64636.1"/>
    <property type="molecule type" value="Genomic_DNA"/>
</dbReference>
<evidence type="ECO:0000259" key="3">
    <source>
        <dbReference type="Pfam" id="PF01156"/>
    </source>
</evidence>
<feature type="domain" description="Inosine/uridine-preferring nucleoside hydrolase" evidence="3">
    <location>
        <begin position="16"/>
        <end position="316"/>
    </location>
</feature>
<keyword evidence="5" id="KW-1185">Reference proteome</keyword>
<dbReference type="eggNOG" id="COG1957">
    <property type="taxonomic scope" value="Bacteria"/>
</dbReference>
<gene>
    <name evidence="4" type="ORF">CGLY_10955</name>
</gene>
<evidence type="ECO:0000313" key="5">
    <source>
        <dbReference type="Proteomes" id="UP000023703"/>
    </source>
</evidence>
<dbReference type="KEGG" id="cgy:CGLY_10955"/>
<dbReference type="Gene3D" id="3.90.245.10">
    <property type="entry name" value="Ribonucleoside hydrolase-like"/>
    <property type="match status" value="1"/>
</dbReference>
<dbReference type="Proteomes" id="UP000023703">
    <property type="component" value="Chromosome"/>
</dbReference>
<dbReference type="Pfam" id="PF01156">
    <property type="entry name" value="IU_nuc_hydro"/>
    <property type="match status" value="1"/>
</dbReference>
<accession>X5EDD8</accession>
<dbReference type="AlphaFoldDB" id="X5EDD8"/>
<protein>
    <submittedName>
        <fullName evidence="4">Inosine-uridine preferring nucleoside hydrolase</fullName>
        <ecNumber evidence="4">3.2.2.1</ecNumber>
    </submittedName>
</protein>
<dbReference type="SUPFAM" id="SSF53590">
    <property type="entry name" value="Nucleoside hydrolase"/>
    <property type="match status" value="1"/>
</dbReference>
<dbReference type="InterPro" id="IPR001910">
    <property type="entry name" value="Inosine/uridine_hydrolase_dom"/>
</dbReference>
<proteinExistence type="predicted"/>
<dbReference type="InterPro" id="IPR036452">
    <property type="entry name" value="Ribo_hydro-like"/>
</dbReference>
<keyword evidence="1 4" id="KW-0378">Hydrolase</keyword>
<evidence type="ECO:0000256" key="2">
    <source>
        <dbReference type="ARBA" id="ARBA00023295"/>
    </source>
</evidence>
<dbReference type="EC" id="3.2.2.1" evidence="4"/>
<dbReference type="CDD" id="cd02650">
    <property type="entry name" value="nuc_hydro_CaPnhB"/>
    <property type="match status" value="1"/>
</dbReference>
<dbReference type="GO" id="GO:0008477">
    <property type="term" value="F:purine nucleosidase activity"/>
    <property type="evidence" value="ECO:0007669"/>
    <property type="project" value="UniProtKB-EC"/>
</dbReference>
<dbReference type="PANTHER" id="PTHR12304:SF4">
    <property type="entry name" value="URIDINE NUCLEOSIDASE"/>
    <property type="match status" value="1"/>
</dbReference>